<comment type="caution">
    <text evidence="2">The sequence shown here is derived from an EMBL/GenBank/DDBJ whole genome shotgun (WGS) entry which is preliminary data.</text>
</comment>
<dbReference type="AlphaFoldDB" id="A0A7C2ZPY6"/>
<feature type="domain" description="Nitroreductase" evidence="1">
    <location>
        <begin position="26"/>
        <end position="209"/>
    </location>
</feature>
<name>A0A7C2ZPY6_9CREN</name>
<dbReference type="InterPro" id="IPR029479">
    <property type="entry name" value="Nitroreductase"/>
</dbReference>
<protein>
    <submittedName>
        <fullName evidence="2">SagB/ThcOx family dehydrogenase</fullName>
    </submittedName>
</protein>
<dbReference type="Pfam" id="PF00881">
    <property type="entry name" value="Nitroreductase"/>
    <property type="match status" value="1"/>
</dbReference>
<dbReference type="EMBL" id="DSGT01000014">
    <property type="protein sequence ID" value="HEW53538.1"/>
    <property type="molecule type" value="Genomic_DNA"/>
</dbReference>
<reference evidence="2" key="1">
    <citation type="journal article" date="2020" name="mSystems">
        <title>Genome- and Community-Level Interaction Insights into Carbon Utilization and Element Cycling Functions of Hydrothermarchaeota in Hydrothermal Sediment.</title>
        <authorList>
            <person name="Zhou Z."/>
            <person name="Liu Y."/>
            <person name="Xu W."/>
            <person name="Pan J."/>
            <person name="Luo Z.H."/>
            <person name="Li M."/>
        </authorList>
    </citation>
    <scope>NUCLEOTIDE SEQUENCE [LARGE SCALE GENOMIC DNA]</scope>
    <source>
        <strain evidence="2">SpSt-16</strain>
    </source>
</reference>
<evidence type="ECO:0000259" key="1">
    <source>
        <dbReference type="Pfam" id="PF00881"/>
    </source>
</evidence>
<dbReference type="GO" id="GO:0016491">
    <property type="term" value="F:oxidoreductase activity"/>
    <property type="evidence" value="ECO:0007669"/>
    <property type="project" value="InterPro"/>
</dbReference>
<dbReference type="PANTHER" id="PTHR43745:SF2">
    <property type="entry name" value="NITROREDUCTASE MJ1384-RELATED"/>
    <property type="match status" value="1"/>
</dbReference>
<dbReference type="CDD" id="cd02142">
    <property type="entry name" value="McbC_SagB-like_oxidoreductase"/>
    <property type="match status" value="1"/>
</dbReference>
<accession>A0A7C2ZPY6</accession>
<dbReference type="PANTHER" id="PTHR43745">
    <property type="entry name" value="NITROREDUCTASE MJ1384-RELATED"/>
    <property type="match status" value="1"/>
</dbReference>
<dbReference type="InterPro" id="IPR000415">
    <property type="entry name" value="Nitroreductase-like"/>
</dbReference>
<dbReference type="SUPFAM" id="SSF55469">
    <property type="entry name" value="FMN-dependent nitroreductase-like"/>
    <property type="match status" value="1"/>
</dbReference>
<proteinExistence type="predicted"/>
<dbReference type="Gene3D" id="3.40.109.10">
    <property type="entry name" value="NADH Oxidase"/>
    <property type="match status" value="1"/>
</dbReference>
<sequence length="231" mass="26282">MTSAEPEVLLPYPRIRKNLLSVEEAIAYRRSIRSFREEPITIEQLSQILWAAYGVTDPRRRLLSTPSAGATFPLEIYVVISREAVKVSESKHLEAGVYRYENMPHKLVLLFQGDFRDGLYKASLHQSWVRNAPVSIVICAVYERTSGYYGERGYRYVHFEVGHASQNIYLMATALGLGTVAIGAFRDDDVKQLLKLPQNTHPLYIMPIGVPVKSHMVAEEELAKFIDKNRL</sequence>
<dbReference type="InterPro" id="IPR020051">
    <property type="entry name" value="SagB-type_dehydrogenase"/>
</dbReference>
<evidence type="ECO:0000313" key="2">
    <source>
        <dbReference type="EMBL" id="HEW53538.1"/>
    </source>
</evidence>
<organism evidence="2">
    <name type="scientific">Ignisphaera aggregans</name>
    <dbReference type="NCBI Taxonomy" id="334771"/>
    <lineage>
        <taxon>Archaea</taxon>
        <taxon>Thermoproteota</taxon>
        <taxon>Thermoprotei</taxon>
        <taxon>Desulfurococcales</taxon>
        <taxon>Desulfurococcaceae</taxon>
        <taxon>Ignisphaera</taxon>
    </lineage>
</organism>
<dbReference type="NCBIfam" id="TIGR03605">
    <property type="entry name" value="antibiot_sagB"/>
    <property type="match status" value="1"/>
</dbReference>
<dbReference type="InterPro" id="IPR052544">
    <property type="entry name" value="Bacteriocin_Proc_Enz"/>
</dbReference>
<gene>
    <name evidence="2" type="ORF">ENO77_05225</name>
</gene>